<keyword evidence="2" id="KW-1185">Reference proteome</keyword>
<protein>
    <submittedName>
        <fullName evidence="1">Uncharacterized protein</fullName>
    </submittedName>
</protein>
<evidence type="ECO:0000313" key="1">
    <source>
        <dbReference type="EMBL" id="CAD7813374.1"/>
    </source>
</evidence>
<organism evidence="1 2">
    <name type="scientific">Chryseobacterium aquaeductus</name>
    <dbReference type="NCBI Taxonomy" id="2675056"/>
    <lineage>
        <taxon>Bacteria</taxon>
        <taxon>Pseudomonadati</taxon>
        <taxon>Bacteroidota</taxon>
        <taxon>Flavobacteriia</taxon>
        <taxon>Flavobacteriales</taxon>
        <taxon>Weeksellaceae</taxon>
        <taxon>Chryseobacterium group</taxon>
        <taxon>Chryseobacterium</taxon>
    </lineage>
</organism>
<gene>
    <name evidence="1" type="ORF">CHRY9390_02648</name>
</gene>
<reference evidence="1" key="1">
    <citation type="submission" date="2020-12" db="EMBL/GenBank/DDBJ databases">
        <authorList>
            <person name="Rodrigo-Torres L."/>
            <person name="Arahal R. D."/>
            <person name="Lucena T."/>
        </authorList>
    </citation>
    <scope>NUCLEOTIDE SEQUENCE</scope>
    <source>
        <strain evidence="1">CECT 9390</strain>
    </source>
</reference>
<name>A0A9N8QSU8_9FLAO</name>
<dbReference type="RefSeq" id="WP_162088892.1">
    <property type="nucleotide sequence ID" value="NZ_CAJIMS010000001.1"/>
</dbReference>
<comment type="caution">
    <text evidence="1">The sequence shown here is derived from an EMBL/GenBank/DDBJ whole genome shotgun (WGS) entry which is preliminary data.</text>
</comment>
<proteinExistence type="predicted"/>
<accession>A0A9N8QSU8</accession>
<dbReference type="EMBL" id="CAJIMS010000001">
    <property type="protein sequence ID" value="CAD7813374.1"/>
    <property type="molecule type" value="Genomic_DNA"/>
</dbReference>
<dbReference type="AlphaFoldDB" id="A0A9N8QSU8"/>
<dbReference type="Proteomes" id="UP000662618">
    <property type="component" value="Unassembled WGS sequence"/>
</dbReference>
<evidence type="ECO:0000313" key="2">
    <source>
        <dbReference type="Proteomes" id="UP000662618"/>
    </source>
</evidence>
<sequence>MENLFGILVDKSLIKLSQELGTILFAEFPTTTLFFDQNNHLIVKEWADCSDDGKTDRYFYYKTSKKNVARFLSNKLSHLELIRNSSDGLVYFQDELLNDFSDFTVVSANKIPKSYLPSSNFVLKKEDIVDFAKIDKILDLNNIDTNIELTTVVKEFANQKKSEIYNLHIKKGNGVGFGTIKTETLGKTLIKFENFYENVALDVLIGKERGTIDLKSKESKAKFIYAQSEVIGSLAASYSILIRPFQSDITLFEELSSSEKIANETFSLLNNSVDLDNLKNEYIKHSEYTISAFKGLLKEIYSLELDINISWVSDKKEVNYSQRINYNLANKIANDIDTLNITSEDKFKKKGKFRAINCDTGHFTFISNDEEQFTGYFDKQIREGSEQIVFTKIYEISVQRKIIKDASKDEPQIKDSIIGFYEDQK</sequence>